<feature type="transmembrane region" description="Helical" evidence="1">
    <location>
        <begin position="92"/>
        <end position="110"/>
    </location>
</feature>
<feature type="transmembrane region" description="Helical" evidence="1">
    <location>
        <begin position="37"/>
        <end position="56"/>
    </location>
</feature>
<dbReference type="EMBL" id="BAABID010000004">
    <property type="protein sequence ID" value="GAA4721248.1"/>
    <property type="molecule type" value="Genomic_DNA"/>
</dbReference>
<accession>A0ABP8Y8G8</accession>
<evidence type="ECO:0000256" key="1">
    <source>
        <dbReference type="SAM" id="Phobius"/>
    </source>
</evidence>
<keyword evidence="1" id="KW-0812">Transmembrane</keyword>
<keyword evidence="1" id="KW-1133">Transmembrane helix</keyword>
<reference evidence="3" key="1">
    <citation type="journal article" date="2019" name="Int. J. Syst. Evol. Microbiol.">
        <title>The Global Catalogue of Microorganisms (GCM) 10K type strain sequencing project: providing services to taxonomists for standard genome sequencing and annotation.</title>
        <authorList>
            <consortium name="The Broad Institute Genomics Platform"/>
            <consortium name="The Broad Institute Genome Sequencing Center for Infectious Disease"/>
            <person name="Wu L."/>
            <person name="Ma J."/>
        </authorList>
    </citation>
    <scope>NUCLEOTIDE SEQUENCE [LARGE SCALE GENOMIC DNA]</scope>
    <source>
        <strain evidence="3">JCM 18063</strain>
    </source>
</reference>
<proteinExistence type="predicted"/>
<sequence length="134" mass="14173">MSPRAPVWEGLAIAAASALAFWPLWRCQRTASSLWHQVPVWAALVAVLALTAWAVATTELPYSAMSVLSDRPSALDGGVSDSLVVAYVRQGALNPVTPVFVGVLVVLALARPGARRASARATTEVAIEDDRPAR</sequence>
<keyword evidence="1" id="KW-0472">Membrane</keyword>
<evidence type="ECO:0000313" key="3">
    <source>
        <dbReference type="Proteomes" id="UP001500956"/>
    </source>
</evidence>
<dbReference type="Proteomes" id="UP001500956">
    <property type="component" value="Unassembled WGS sequence"/>
</dbReference>
<name>A0ABP8Y8G8_9MICO</name>
<protein>
    <submittedName>
        <fullName evidence="2">Uncharacterized protein</fullName>
    </submittedName>
</protein>
<organism evidence="2 3">
    <name type="scientific">Isoptericola chiayiensis</name>
    <dbReference type="NCBI Taxonomy" id="579446"/>
    <lineage>
        <taxon>Bacteria</taxon>
        <taxon>Bacillati</taxon>
        <taxon>Actinomycetota</taxon>
        <taxon>Actinomycetes</taxon>
        <taxon>Micrococcales</taxon>
        <taxon>Promicromonosporaceae</taxon>
        <taxon>Isoptericola</taxon>
    </lineage>
</organism>
<feature type="transmembrane region" description="Helical" evidence="1">
    <location>
        <begin position="6"/>
        <end position="25"/>
    </location>
</feature>
<gene>
    <name evidence="2" type="ORF">GCM10023216_07990</name>
</gene>
<evidence type="ECO:0000313" key="2">
    <source>
        <dbReference type="EMBL" id="GAA4721248.1"/>
    </source>
</evidence>
<comment type="caution">
    <text evidence="2">The sequence shown here is derived from an EMBL/GenBank/DDBJ whole genome shotgun (WGS) entry which is preliminary data.</text>
</comment>
<keyword evidence="3" id="KW-1185">Reference proteome</keyword>